<comment type="caution">
    <text evidence="1">The sequence shown here is derived from an EMBL/GenBank/DDBJ whole genome shotgun (WGS) entry which is preliminary data.</text>
</comment>
<dbReference type="Proteomes" id="UP000886501">
    <property type="component" value="Unassembled WGS sequence"/>
</dbReference>
<protein>
    <submittedName>
        <fullName evidence="1">SPO22-domain-containing protein</fullName>
    </submittedName>
</protein>
<sequence>AYTNRKTDVLIRIKRNLNNTEEATRSATLGADLTHVASLAESFSQLRSRTSAVKSDLVDALDREGVNLWNAAGIIAPGPEGRPLVAGLRHAGFQLIIAGMEQTPKIETLIHVLQLASKAGASLSEIGNADIAANVLGCAAKFEEELRNAADANGIHQRARIQAMLMYYSSRMEAAWRESNDGVAEFMLQKIMDGDQYNFLPPRDRQALAAKLLDIGKSLLRQTGTEGFSGVEGARARDSVKWVQKAFTVTEQVDNVECPGLAELKRSILRTLARAYYLSSSQDPENLERAETALQELIATTENQVSEGAEYQHLRWMRLALLKRRDSGDSTLLEAFQSIIDNMTLSEAEITEILRELRTFTKQHGLVTSVLLHCIRRCVESDGEGGCQTVERLLLFLIFHSAKGDDHSKAMRDLGTAFSCVKSRDFELSKVSITACLTLLWQYGDRHYQASRWEIAVDWFLGGTHQLFRGFGEGTMKCYRKAALCYIQQREYASAAAIVRLCPGNEAATHYIGLLTSVKQGLEDDAISAVKSIVGSPDFDRRMLLLATSMAHESDMKNLLLTVLEALLKTLRRESGLEADVEAITLVRCIVRLVHSLLDNEPHNRHLLVASLVKHFRMAGDLISQVSTKKGVAVIARDISWLWRMAYNSGVKGCSTWECPDGLVSDLFDISRELLEAYRDHALLTDGSEVHDHIACSSFAATAGRVFALRRLETDDVAIQDKRRKIVQEVVETKERITKLVTDNHSIGDVVVDRCRSFVHILRVFQVEIWCALKDWKRIPPIVQEIGRSDSQGVDTTESIADILWAHKDCPVDVLFSALESILHASLEHNALSLEKFSRWLRAICTILLSRDSNSDRPRAIGFVEQAINVLKEQRNAEVRALASDYPIEERQWLLGTTYNTGIECLHATQFNEAKRWFESATVLCRFVPDGVAKAEKVRDGFLYFHP</sequence>
<feature type="non-terminal residue" evidence="1">
    <location>
        <position position="1"/>
    </location>
</feature>
<evidence type="ECO:0000313" key="1">
    <source>
        <dbReference type="EMBL" id="KAF9649074.1"/>
    </source>
</evidence>
<reference evidence="1" key="1">
    <citation type="submission" date="2019-10" db="EMBL/GenBank/DDBJ databases">
        <authorList>
            <consortium name="DOE Joint Genome Institute"/>
            <person name="Kuo A."/>
            <person name="Miyauchi S."/>
            <person name="Kiss E."/>
            <person name="Drula E."/>
            <person name="Kohler A."/>
            <person name="Sanchez-Garcia M."/>
            <person name="Andreopoulos B."/>
            <person name="Barry K.W."/>
            <person name="Bonito G."/>
            <person name="Buee M."/>
            <person name="Carver A."/>
            <person name="Chen C."/>
            <person name="Cichocki N."/>
            <person name="Clum A."/>
            <person name="Culley D."/>
            <person name="Crous P.W."/>
            <person name="Fauchery L."/>
            <person name="Girlanda M."/>
            <person name="Hayes R."/>
            <person name="Keri Z."/>
            <person name="Labutti K."/>
            <person name="Lipzen A."/>
            <person name="Lombard V."/>
            <person name="Magnuson J."/>
            <person name="Maillard F."/>
            <person name="Morin E."/>
            <person name="Murat C."/>
            <person name="Nolan M."/>
            <person name="Ohm R."/>
            <person name="Pangilinan J."/>
            <person name="Pereira M."/>
            <person name="Perotto S."/>
            <person name="Peter M."/>
            <person name="Riley R."/>
            <person name="Sitrit Y."/>
            <person name="Stielow B."/>
            <person name="Szollosi G."/>
            <person name="Zifcakova L."/>
            <person name="Stursova M."/>
            <person name="Spatafora J.W."/>
            <person name="Tedersoo L."/>
            <person name="Vaario L.-M."/>
            <person name="Yamada A."/>
            <person name="Yan M."/>
            <person name="Wang P."/>
            <person name="Xu J."/>
            <person name="Bruns T."/>
            <person name="Baldrian P."/>
            <person name="Vilgalys R."/>
            <person name="Henrissat B."/>
            <person name="Grigoriev I.V."/>
            <person name="Hibbett D."/>
            <person name="Nagy L.G."/>
            <person name="Martin F.M."/>
        </authorList>
    </citation>
    <scope>NUCLEOTIDE SEQUENCE</scope>
    <source>
        <strain evidence="1">P2</strain>
    </source>
</reference>
<keyword evidence="2" id="KW-1185">Reference proteome</keyword>
<dbReference type="EMBL" id="MU118003">
    <property type="protein sequence ID" value="KAF9649074.1"/>
    <property type="molecule type" value="Genomic_DNA"/>
</dbReference>
<name>A0ACB6ZHT4_THEGA</name>
<organism evidence="1 2">
    <name type="scientific">Thelephora ganbajun</name>
    <name type="common">Ganba fungus</name>
    <dbReference type="NCBI Taxonomy" id="370292"/>
    <lineage>
        <taxon>Eukaryota</taxon>
        <taxon>Fungi</taxon>
        <taxon>Dikarya</taxon>
        <taxon>Basidiomycota</taxon>
        <taxon>Agaricomycotina</taxon>
        <taxon>Agaricomycetes</taxon>
        <taxon>Thelephorales</taxon>
        <taxon>Thelephoraceae</taxon>
        <taxon>Thelephora</taxon>
    </lineage>
</organism>
<reference evidence="1" key="2">
    <citation type="journal article" date="2020" name="Nat. Commun.">
        <title>Large-scale genome sequencing of mycorrhizal fungi provides insights into the early evolution of symbiotic traits.</title>
        <authorList>
            <person name="Miyauchi S."/>
            <person name="Kiss E."/>
            <person name="Kuo A."/>
            <person name="Drula E."/>
            <person name="Kohler A."/>
            <person name="Sanchez-Garcia M."/>
            <person name="Morin E."/>
            <person name="Andreopoulos B."/>
            <person name="Barry K.W."/>
            <person name="Bonito G."/>
            <person name="Buee M."/>
            <person name="Carver A."/>
            <person name="Chen C."/>
            <person name="Cichocki N."/>
            <person name="Clum A."/>
            <person name="Culley D."/>
            <person name="Crous P.W."/>
            <person name="Fauchery L."/>
            <person name="Girlanda M."/>
            <person name="Hayes R.D."/>
            <person name="Keri Z."/>
            <person name="LaButti K."/>
            <person name="Lipzen A."/>
            <person name="Lombard V."/>
            <person name="Magnuson J."/>
            <person name="Maillard F."/>
            <person name="Murat C."/>
            <person name="Nolan M."/>
            <person name="Ohm R.A."/>
            <person name="Pangilinan J."/>
            <person name="Pereira M.F."/>
            <person name="Perotto S."/>
            <person name="Peter M."/>
            <person name="Pfister S."/>
            <person name="Riley R."/>
            <person name="Sitrit Y."/>
            <person name="Stielow J.B."/>
            <person name="Szollosi G."/>
            <person name="Zifcakova L."/>
            <person name="Stursova M."/>
            <person name="Spatafora J.W."/>
            <person name="Tedersoo L."/>
            <person name="Vaario L.M."/>
            <person name="Yamada A."/>
            <person name="Yan M."/>
            <person name="Wang P."/>
            <person name="Xu J."/>
            <person name="Bruns T."/>
            <person name="Baldrian P."/>
            <person name="Vilgalys R."/>
            <person name="Dunand C."/>
            <person name="Henrissat B."/>
            <person name="Grigoriev I.V."/>
            <person name="Hibbett D."/>
            <person name="Nagy L.G."/>
            <person name="Martin F.M."/>
        </authorList>
    </citation>
    <scope>NUCLEOTIDE SEQUENCE</scope>
    <source>
        <strain evidence="1">P2</strain>
    </source>
</reference>
<gene>
    <name evidence="1" type="ORF">BDM02DRAFT_3095362</name>
</gene>
<evidence type="ECO:0000313" key="2">
    <source>
        <dbReference type="Proteomes" id="UP000886501"/>
    </source>
</evidence>
<proteinExistence type="predicted"/>
<accession>A0ACB6ZHT4</accession>